<dbReference type="EMBL" id="JBDJPC010000014">
    <property type="protein sequence ID" value="KAL1488468.1"/>
    <property type="molecule type" value="Genomic_DNA"/>
</dbReference>
<protein>
    <submittedName>
        <fullName evidence="1">Uncharacterized protein</fullName>
    </submittedName>
</protein>
<organism evidence="1 2">
    <name type="scientific">Hypothenemus hampei</name>
    <name type="common">Coffee berry borer</name>
    <dbReference type="NCBI Taxonomy" id="57062"/>
    <lineage>
        <taxon>Eukaryota</taxon>
        <taxon>Metazoa</taxon>
        <taxon>Ecdysozoa</taxon>
        <taxon>Arthropoda</taxon>
        <taxon>Hexapoda</taxon>
        <taxon>Insecta</taxon>
        <taxon>Pterygota</taxon>
        <taxon>Neoptera</taxon>
        <taxon>Endopterygota</taxon>
        <taxon>Coleoptera</taxon>
        <taxon>Polyphaga</taxon>
        <taxon>Cucujiformia</taxon>
        <taxon>Curculionidae</taxon>
        <taxon>Scolytinae</taxon>
        <taxon>Hypothenemus</taxon>
    </lineage>
</organism>
<keyword evidence="2" id="KW-1185">Reference proteome</keyword>
<evidence type="ECO:0000313" key="2">
    <source>
        <dbReference type="Proteomes" id="UP001566132"/>
    </source>
</evidence>
<dbReference type="Proteomes" id="UP001566132">
    <property type="component" value="Unassembled WGS sequence"/>
</dbReference>
<sequence length="111" mass="12814">MIDKLIVYYGLAIRRYSDSLENMKTAVWATYYHYSSTDTTPNHQMCPKGVDLWCSYQRTEANGEIDSYTYDYPSLPQNVLIAIKPIYEDLSADNLLSRCIGGYNQNSKTYN</sequence>
<name>A0ABD1E1B1_HYPHA</name>
<reference evidence="1 2" key="1">
    <citation type="submission" date="2024-05" db="EMBL/GenBank/DDBJ databases">
        <title>Genetic variation in Jamaican populations of the coffee berry borer (Hypothenemus hampei).</title>
        <authorList>
            <person name="Errbii M."/>
            <person name="Myrie A."/>
        </authorList>
    </citation>
    <scope>NUCLEOTIDE SEQUENCE [LARGE SCALE GENOMIC DNA]</scope>
    <source>
        <strain evidence="1">JA-Hopewell-2020-01-JO</strain>
        <tissue evidence="1">Whole body</tissue>
    </source>
</reference>
<proteinExistence type="predicted"/>
<comment type="caution">
    <text evidence="1">The sequence shown here is derived from an EMBL/GenBank/DDBJ whole genome shotgun (WGS) entry which is preliminary data.</text>
</comment>
<dbReference type="AlphaFoldDB" id="A0ABD1E1B1"/>
<accession>A0ABD1E1B1</accession>
<gene>
    <name evidence="1" type="ORF">ABEB36_014939</name>
</gene>
<evidence type="ECO:0000313" key="1">
    <source>
        <dbReference type="EMBL" id="KAL1488468.1"/>
    </source>
</evidence>